<organism evidence="1 2">
    <name type="scientific">Bacteroides acidifaciens</name>
    <dbReference type="NCBI Taxonomy" id="85831"/>
    <lineage>
        <taxon>Bacteria</taxon>
        <taxon>Pseudomonadati</taxon>
        <taxon>Bacteroidota</taxon>
        <taxon>Bacteroidia</taxon>
        <taxon>Bacteroidales</taxon>
        <taxon>Bacteroidaceae</taxon>
        <taxon>Bacteroides</taxon>
    </lineage>
</organism>
<protein>
    <submittedName>
        <fullName evidence="1">Uncharacterized protein</fullName>
    </submittedName>
</protein>
<proteinExistence type="predicted"/>
<reference evidence="1 2" key="1">
    <citation type="submission" date="2019-03" db="EMBL/GenBank/DDBJ databases">
        <title>Diversity of the mouse oral microbiome.</title>
        <authorList>
            <person name="Joseph S."/>
            <person name="Aduse-Opoku J."/>
            <person name="Curtis M."/>
            <person name="Wade W."/>
            <person name="Hashim A."/>
        </authorList>
    </citation>
    <scope>NUCLEOTIDE SEQUENCE [LARGE SCALE GENOMIC DNA]</scope>
    <source>
        <strain evidence="1 2">P2318</strain>
    </source>
</reference>
<dbReference type="EMBL" id="SPPV01000082">
    <property type="protein sequence ID" value="TFU44982.1"/>
    <property type="molecule type" value="Genomic_DNA"/>
</dbReference>
<name>A0A7K3MP83_9BACE</name>
<dbReference type="Proteomes" id="UP000298073">
    <property type="component" value="Unassembled WGS sequence"/>
</dbReference>
<evidence type="ECO:0000313" key="2">
    <source>
        <dbReference type="Proteomes" id="UP000298073"/>
    </source>
</evidence>
<accession>A0A7K3MP83</accession>
<comment type="caution">
    <text evidence="1">The sequence shown here is derived from an EMBL/GenBank/DDBJ whole genome shotgun (WGS) entry which is preliminary data.</text>
</comment>
<sequence>MDIDFTKEMIEDINENNQNIYQNFCLLDDDIFWSGKVIGRQFDFLLKPDCLLEVENYISSVKEATKWSLKEPSDRCIKMLEFILNKGYKDMKQYCAEFDLVYNYEPSQEDIEKYMPNPYTDDFYEDVYEKCLEEGYEKALLVYKKNHERELKGLDMLRKCLYEVEKERYAQECKRKFTNVALKYKGNKSNKIYKISDFIVGTDKNKESLLKQVFYGKKGKEFALYMIASGKINLLKVSVRSSFYKCIRESWKVDIGTDQSINKHLIKTGNKLREIREYAFFSNEEVENAINSIKSML</sequence>
<gene>
    <name evidence="1" type="ORF">E4T97_20350</name>
</gene>
<dbReference type="AlphaFoldDB" id="A0A7K3MP83"/>
<evidence type="ECO:0000313" key="1">
    <source>
        <dbReference type="EMBL" id="TFU44982.1"/>
    </source>
</evidence>
<dbReference type="RefSeq" id="WP_135039355.1">
    <property type="nucleotide sequence ID" value="NZ_CABIXU010000099.1"/>
</dbReference>